<proteinExistence type="predicted"/>
<gene>
    <name evidence="1" type="ORF">MNBD_GAMMA19-694</name>
</gene>
<evidence type="ECO:0000313" key="1">
    <source>
        <dbReference type="EMBL" id="VAW99519.1"/>
    </source>
</evidence>
<reference evidence="1" key="1">
    <citation type="submission" date="2018-06" db="EMBL/GenBank/DDBJ databases">
        <authorList>
            <person name="Zhirakovskaya E."/>
        </authorList>
    </citation>
    <scope>NUCLEOTIDE SEQUENCE</scope>
</reference>
<dbReference type="EMBL" id="UOFV01000179">
    <property type="protein sequence ID" value="VAW99519.1"/>
    <property type="molecule type" value="Genomic_DNA"/>
</dbReference>
<protein>
    <submittedName>
        <fullName evidence="1">Uncharacterized protein</fullName>
    </submittedName>
</protein>
<organism evidence="1">
    <name type="scientific">hydrothermal vent metagenome</name>
    <dbReference type="NCBI Taxonomy" id="652676"/>
    <lineage>
        <taxon>unclassified sequences</taxon>
        <taxon>metagenomes</taxon>
        <taxon>ecological metagenomes</taxon>
    </lineage>
</organism>
<sequence>MSNVDEAYRFYSRHIYDEEKIRLLEKYNLQIVGSVPPVLWELFGALLTGRSGAGATGADLIGWEVKSARQGGSYEYQYHLNTGAEKLKEDREVNHLFCAYSETYKNVSVRVIKGLDLSASFFDIWEPEYHLNYDSSAPSAQRRQRFRKNIPFGYVETNGVLVLKIEEGLLAQKYDDVIVEMNGK</sequence>
<accession>A0A3B1AMJ9</accession>
<dbReference type="AlphaFoldDB" id="A0A3B1AMJ9"/>
<name>A0A3B1AMJ9_9ZZZZ</name>